<name>A0A2T3B833_AMORE</name>
<keyword evidence="3" id="KW-1185">Reference proteome</keyword>
<dbReference type="Proteomes" id="UP000241818">
    <property type="component" value="Unassembled WGS sequence"/>
</dbReference>
<feature type="region of interest" description="Disordered" evidence="1">
    <location>
        <begin position="94"/>
        <end position="118"/>
    </location>
</feature>
<organism evidence="2 3">
    <name type="scientific">Amorphotheca resinae ATCC 22711</name>
    <dbReference type="NCBI Taxonomy" id="857342"/>
    <lineage>
        <taxon>Eukaryota</taxon>
        <taxon>Fungi</taxon>
        <taxon>Dikarya</taxon>
        <taxon>Ascomycota</taxon>
        <taxon>Pezizomycotina</taxon>
        <taxon>Leotiomycetes</taxon>
        <taxon>Helotiales</taxon>
        <taxon>Amorphothecaceae</taxon>
        <taxon>Amorphotheca</taxon>
    </lineage>
</organism>
<dbReference type="GeneID" id="36572561"/>
<evidence type="ECO:0000313" key="3">
    <source>
        <dbReference type="Proteomes" id="UP000241818"/>
    </source>
</evidence>
<accession>A0A2T3B833</accession>
<protein>
    <submittedName>
        <fullName evidence="2">Uncharacterized protein</fullName>
    </submittedName>
</protein>
<gene>
    <name evidence="2" type="ORF">M430DRAFT_212582</name>
</gene>
<dbReference type="EMBL" id="KZ679008">
    <property type="protein sequence ID" value="PSS23046.1"/>
    <property type="molecule type" value="Genomic_DNA"/>
</dbReference>
<evidence type="ECO:0000313" key="2">
    <source>
        <dbReference type="EMBL" id="PSS23046.1"/>
    </source>
</evidence>
<proteinExistence type="predicted"/>
<feature type="compositionally biased region" description="Polar residues" evidence="1">
    <location>
        <begin position="101"/>
        <end position="118"/>
    </location>
</feature>
<sequence length="118" mass="13006">MPHASVSVELLCIVTWQLRWPIGPVLSSHAVESVWLECRHVECSSKRPLSTLQASASPQGVRGVYICYWTVRRTSKRSDILHETSLASTLSSDADELPLNSRGNGQRATGSATPQQYL</sequence>
<dbReference type="RefSeq" id="XP_024723092.1">
    <property type="nucleotide sequence ID" value="XM_024864480.1"/>
</dbReference>
<dbReference type="InParanoid" id="A0A2T3B833"/>
<reference evidence="2 3" key="1">
    <citation type="journal article" date="2018" name="New Phytol.">
        <title>Comparative genomics and transcriptomics depict ericoid mycorrhizal fungi as versatile saprotrophs and plant mutualists.</title>
        <authorList>
            <person name="Martino E."/>
            <person name="Morin E."/>
            <person name="Grelet G.A."/>
            <person name="Kuo A."/>
            <person name="Kohler A."/>
            <person name="Daghino S."/>
            <person name="Barry K.W."/>
            <person name="Cichocki N."/>
            <person name="Clum A."/>
            <person name="Dockter R.B."/>
            <person name="Hainaut M."/>
            <person name="Kuo R.C."/>
            <person name="LaButti K."/>
            <person name="Lindahl B.D."/>
            <person name="Lindquist E.A."/>
            <person name="Lipzen A."/>
            <person name="Khouja H.R."/>
            <person name="Magnuson J."/>
            <person name="Murat C."/>
            <person name="Ohm R.A."/>
            <person name="Singer S.W."/>
            <person name="Spatafora J.W."/>
            <person name="Wang M."/>
            <person name="Veneault-Fourrey C."/>
            <person name="Henrissat B."/>
            <person name="Grigoriev I.V."/>
            <person name="Martin F.M."/>
            <person name="Perotto S."/>
        </authorList>
    </citation>
    <scope>NUCLEOTIDE SEQUENCE [LARGE SCALE GENOMIC DNA]</scope>
    <source>
        <strain evidence="2 3">ATCC 22711</strain>
    </source>
</reference>
<dbReference type="AlphaFoldDB" id="A0A2T3B833"/>
<evidence type="ECO:0000256" key="1">
    <source>
        <dbReference type="SAM" id="MobiDB-lite"/>
    </source>
</evidence>